<keyword evidence="3" id="KW-0378">Hydrolase</keyword>
<evidence type="ECO:0000256" key="5">
    <source>
        <dbReference type="ARBA" id="ARBA00023136"/>
    </source>
</evidence>
<sequence length="234" mass="25014">MAWIDPVDIYCERVSAAFWAEPVNALTNAAFVLAALWGAAEARKRGVHSPIVWVLIGMAGLIGVGSFAFHTFATRWSELADTLPIWSFVAAFVLAAMHFIGGMPVKRVLRVAVIIVVAAVGAIWLAGGEGAEVATAAPDPLNGSGQYAPAVLALAVFTVIAFWRNHPGAPWILAAFITFLISLSLRTLDRDICASFPLGTHFAWHALNGLMIGLLLQMLIRTGHFGKIPSDSAR</sequence>
<organism evidence="7 8">
    <name type="scientific">Pararhodobacter zhoushanensis</name>
    <dbReference type="NCBI Taxonomy" id="2479545"/>
    <lineage>
        <taxon>Bacteria</taxon>
        <taxon>Pseudomonadati</taxon>
        <taxon>Pseudomonadota</taxon>
        <taxon>Alphaproteobacteria</taxon>
        <taxon>Rhodobacterales</taxon>
        <taxon>Paracoccaceae</taxon>
        <taxon>Pararhodobacter</taxon>
    </lineage>
</organism>
<feature type="transmembrane region" description="Helical" evidence="6">
    <location>
        <begin position="23"/>
        <end position="40"/>
    </location>
</feature>
<keyword evidence="4 6" id="KW-1133">Transmembrane helix</keyword>
<reference evidence="7 8" key="1">
    <citation type="submission" date="2022-10" db="EMBL/GenBank/DDBJ databases">
        <title>Pararhodobacter sp. nov., isolated from marine algae.</title>
        <authorList>
            <person name="Choi B.J."/>
            <person name="Kim J.M."/>
            <person name="Lee J.K."/>
            <person name="Choi D.G."/>
            <person name="Jeon C.O."/>
        </authorList>
    </citation>
    <scope>NUCLEOTIDE SEQUENCE [LARGE SCALE GENOMIC DNA]</scope>
    <source>
        <strain evidence="7 8">ZQ420</strain>
    </source>
</reference>
<dbReference type="Proteomes" id="UP001208938">
    <property type="component" value="Unassembled WGS sequence"/>
</dbReference>
<feature type="transmembrane region" description="Helical" evidence="6">
    <location>
        <begin position="85"/>
        <end position="101"/>
    </location>
</feature>
<gene>
    <name evidence="7" type="ORF">OKW52_15180</name>
</gene>
<evidence type="ECO:0000256" key="6">
    <source>
        <dbReference type="SAM" id="Phobius"/>
    </source>
</evidence>
<keyword evidence="8" id="KW-1185">Reference proteome</keyword>
<evidence type="ECO:0000256" key="2">
    <source>
        <dbReference type="ARBA" id="ARBA00022692"/>
    </source>
</evidence>
<feature type="transmembrane region" description="Helical" evidence="6">
    <location>
        <begin position="170"/>
        <end position="188"/>
    </location>
</feature>
<proteinExistence type="predicted"/>
<feature type="transmembrane region" description="Helical" evidence="6">
    <location>
        <begin position="200"/>
        <end position="220"/>
    </location>
</feature>
<evidence type="ECO:0000256" key="3">
    <source>
        <dbReference type="ARBA" id="ARBA00022801"/>
    </source>
</evidence>
<dbReference type="Pfam" id="PF05875">
    <property type="entry name" value="Ceramidase"/>
    <property type="match status" value="1"/>
</dbReference>
<evidence type="ECO:0000256" key="1">
    <source>
        <dbReference type="ARBA" id="ARBA00004141"/>
    </source>
</evidence>
<feature type="transmembrane region" description="Helical" evidence="6">
    <location>
        <begin position="108"/>
        <end position="127"/>
    </location>
</feature>
<dbReference type="EMBL" id="JAPDFL010000001">
    <property type="protein sequence ID" value="MCW1933562.1"/>
    <property type="molecule type" value="Genomic_DNA"/>
</dbReference>
<evidence type="ECO:0000256" key="4">
    <source>
        <dbReference type="ARBA" id="ARBA00022989"/>
    </source>
</evidence>
<accession>A0ABT3H1A1</accession>
<dbReference type="RefSeq" id="WP_264506455.1">
    <property type="nucleotide sequence ID" value="NZ_JAPDFL010000001.1"/>
</dbReference>
<evidence type="ECO:0000313" key="8">
    <source>
        <dbReference type="Proteomes" id="UP001208938"/>
    </source>
</evidence>
<name>A0ABT3H1A1_9RHOB</name>
<dbReference type="InterPro" id="IPR008901">
    <property type="entry name" value="ACER"/>
</dbReference>
<feature type="transmembrane region" description="Helical" evidence="6">
    <location>
        <begin position="52"/>
        <end position="73"/>
    </location>
</feature>
<comment type="subcellular location">
    <subcellularLocation>
        <location evidence="1">Membrane</location>
        <topology evidence="1">Multi-pass membrane protein</topology>
    </subcellularLocation>
</comment>
<keyword evidence="5 6" id="KW-0472">Membrane</keyword>
<keyword evidence="2 6" id="KW-0812">Transmembrane</keyword>
<evidence type="ECO:0000313" key="7">
    <source>
        <dbReference type="EMBL" id="MCW1933562.1"/>
    </source>
</evidence>
<protein>
    <submittedName>
        <fullName evidence="7">Ceramidase</fullName>
    </submittedName>
</protein>
<comment type="caution">
    <text evidence="7">The sequence shown here is derived from an EMBL/GenBank/DDBJ whole genome shotgun (WGS) entry which is preliminary data.</text>
</comment>
<feature type="transmembrane region" description="Helical" evidence="6">
    <location>
        <begin position="147"/>
        <end position="163"/>
    </location>
</feature>